<feature type="region of interest" description="Disordered" evidence="2">
    <location>
        <begin position="144"/>
        <end position="210"/>
    </location>
</feature>
<sequence>MPTPQYTAMMHHSSSNSSADLLAPSSTIEKKTTTASSTTNAVAATLSSRPFTLGRTTTAATTSLRPIYGRRSKSYDPRLKSRIRNDQRVPMDVKIIPSTRRSRHRRSENNVVTRQRSEAGTKQGYDRGNQNGHVLQVCKESMSPDVADNQVSRRDHDQLIANQAKSSKRRLSYPTEHDKDEEKDHPVDNYTSLPAKETTGSKKKDDWTKVVKRRRMKRNVNDDENFLPNHHYDAEENLSFTETTTDEKEEHNIQQSNKSKHRHSSTGRTNATTTTNNTITIRTKSKNGGIVTSTKSHIKELRDLAKANNGTATQYKATYHTGAKPIHDKNATGSGSSSSSSSRMMIQVGQLIIKETSVTSKGNKGGNSYSFEGWKLPGSKQRDSSIYDSTRPKLVGVDECKSSAVLLTTNAPHLIVDTALTTVDADRVRQFVMEAESGQTPMEFFACENDIDEGEDGGEGDEALFGGSMVSEEENEGGIDAGRTVLGDKSNTAGRTQLKGKVQKSPDMNLSNKYHKARTKSARKKRKSAHISPAEPRKKRMLDSIVRFYVPESNGSCFGLIEGIGGGREEEGLSNVTPHRGRLLELPGAVLSGQWETRLVKDKAVGDGNEQSVRISLRHECSSLRSLENLLTGKDDYPDDGHFVSIIKPAIARTHSLIQHGVVQEEEIELDYDGREQISSNAFIGCISLVLFEGFLSSSEAIGESRHVASRFLRNCVPSNELQRGRELYGIVGNEHNSHDDENITGMLYPCNVSVDSDHVVLLLQNEEFQVSGIDVIFRPSKKNWSRQHPLTETLLDHMNHIGSNDIDGEIMKRYIEKNIPSPMRPKPASVESNDNPVQSEEEIEERSLDHKHSDIESLGFERNDQPDFDVNNDELSLAKDSKDDENVHRLEEESRTLKERIELLEAEKRLLEQQIADQPLVDTTNIAKSAECAVAANELADQVHIEPVAATLDPVQIEPAVTTLTTITKSKKKAVADPFGDNDSLFCELTNKQAEVDSSAPKATTVLQKKNAVKDLFGDSDSLFGVSTKKQISRRKSTGGLSNPRTSLQKQNRGRHSTGGLPNRRNSLGKGAPVRTQLESLLAPQRSLTKKRFVSTSHKTAEKGSLVLSKRADSSTVVTRPILNAETTRKSTLSERTKTNKSGRSTFPIESRDKQRFSTGTNASISKKSNVTLRKKVKVADLFEDDCGSMFGCAVKTPVVKKKALSKSIETSLIPNDAQSVSSLGGGSCSFGSLSTQSVGKAPTSAATYDGVVTPTQPLFDVYFGKETEVSNGGGRNDGDVSALQQAGTQPFFDYYFGQDLSGANDDEWTQYSMQPFHSVYYGGDCDDQSTLHSITSSFEIPTVPPSLYYFDNEGIVPERVASIRPPFFDHYFGQQRSDEESSTLLWSPVAITSQQSPEATEYPPFYDHYHGQEEFDEQERNVAANTSWRCGLASCVRFLVIGVLPALLPVLLLVSKQNDPNFSHQFDAHDVNDIADETTSSWWSLKPWE</sequence>
<feature type="compositionally biased region" description="Basic and acidic residues" evidence="2">
    <location>
        <begin position="199"/>
        <end position="209"/>
    </location>
</feature>
<evidence type="ECO:0000313" key="3">
    <source>
        <dbReference type="EMBL" id="KAK1735143.1"/>
    </source>
</evidence>
<protein>
    <submittedName>
        <fullName evidence="3">Uncharacterized protein</fullName>
    </submittedName>
</protein>
<feature type="compositionally biased region" description="Basic and acidic residues" evidence="2">
    <location>
        <begin position="1129"/>
        <end position="1139"/>
    </location>
</feature>
<name>A0AAD8XWU6_9STRA</name>
<evidence type="ECO:0000256" key="2">
    <source>
        <dbReference type="SAM" id="MobiDB-lite"/>
    </source>
</evidence>
<feature type="compositionally biased region" description="Polar residues" evidence="2">
    <location>
        <begin position="1040"/>
        <end position="1052"/>
    </location>
</feature>
<feature type="region of interest" description="Disordered" evidence="2">
    <location>
        <begin position="1"/>
        <end position="21"/>
    </location>
</feature>
<feature type="region of interest" description="Disordered" evidence="2">
    <location>
        <begin position="473"/>
        <end position="537"/>
    </location>
</feature>
<feature type="region of interest" description="Disordered" evidence="2">
    <location>
        <begin position="1129"/>
        <end position="1163"/>
    </location>
</feature>
<accession>A0AAD8XWU6</accession>
<feature type="region of interest" description="Disordered" evidence="2">
    <location>
        <begin position="242"/>
        <end position="282"/>
    </location>
</feature>
<feature type="compositionally biased region" description="Basic residues" evidence="2">
    <location>
        <begin position="513"/>
        <end position="529"/>
    </location>
</feature>
<reference evidence="3" key="1">
    <citation type="submission" date="2023-06" db="EMBL/GenBank/DDBJ databases">
        <title>Survivors Of The Sea: Transcriptome response of Skeletonema marinoi to long-term dormancy.</title>
        <authorList>
            <person name="Pinder M.I.M."/>
            <person name="Kourtchenko O."/>
            <person name="Robertson E.K."/>
            <person name="Larsson T."/>
            <person name="Maumus F."/>
            <person name="Osuna-Cruz C.M."/>
            <person name="Vancaester E."/>
            <person name="Stenow R."/>
            <person name="Vandepoele K."/>
            <person name="Ploug H."/>
            <person name="Bruchert V."/>
            <person name="Godhe A."/>
            <person name="Topel M."/>
        </authorList>
    </citation>
    <scope>NUCLEOTIDE SEQUENCE</scope>
    <source>
        <strain evidence="3">R05AC</strain>
    </source>
</reference>
<proteinExistence type="predicted"/>
<gene>
    <name evidence="3" type="ORF">QTG54_014209</name>
</gene>
<dbReference type="Proteomes" id="UP001224775">
    <property type="component" value="Unassembled WGS sequence"/>
</dbReference>
<organism evidence="3 4">
    <name type="scientific">Skeletonema marinoi</name>
    <dbReference type="NCBI Taxonomy" id="267567"/>
    <lineage>
        <taxon>Eukaryota</taxon>
        <taxon>Sar</taxon>
        <taxon>Stramenopiles</taxon>
        <taxon>Ochrophyta</taxon>
        <taxon>Bacillariophyta</taxon>
        <taxon>Coscinodiscophyceae</taxon>
        <taxon>Thalassiosirophycidae</taxon>
        <taxon>Thalassiosirales</taxon>
        <taxon>Skeletonemataceae</taxon>
        <taxon>Skeletonema</taxon>
        <taxon>Skeletonema marinoi-dohrnii complex</taxon>
    </lineage>
</organism>
<dbReference type="EMBL" id="JATAAI010000035">
    <property type="protein sequence ID" value="KAK1735143.1"/>
    <property type="molecule type" value="Genomic_DNA"/>
</dbReference>
<feature type="region of interest" description="Disordered" evidence="2">
    <location>
        <begin position="1029"/>
        <end position="1073"/>
    </location>
</feature>
<feature type="compositionally biased region" description="Basic and acidic residues" evidence="2">
    <location>
        <begin position="175"/>
        <end position="187"/>
    </location>
</feature>
<keyword evidence="4" id="KW-1185">Reference proteome</keyword>
<feature type="compositionally biased region" description="Polar residues" evidence="2">
    <location>
        <begin position="109"/>
        <end position="120"/>
    </location>
</feature>
<keyword evidence="1" id="KW-0175">Coiled coil</keyword>
<feature type="region of interest" description="Disordered" evidence="2">
    <location>
        <begin position="821"/>
        <end position="852"/>
    </location>
</feature>
<feature type="region of interest" description="Disordered" evidence="2">
    <location>
        <begin position="99"/>
        <end position="130"/>
    </location>
</feature>
<feature type="compositionally biased region" description="Low complexity" evidence="2">
    <location>
        <begin position="333"/>
        <end position="342"/>
    </location>
</feature>
<evidence type="ECO:0000313" key="4">
    <source>
        <dbReference type="Proteomes" id="UP001224775"/>
    </source>
</evidence>
<evidence type="ECO:0000256" key="1">
    <source>
        <dbReference type="SAM" id="Coils"/>
    </source>
</evidence>
<feature type="compositionally biased region" description="Low complexity" evidence="2">
    <location>
        <begin position="266"/>
        <end position="282"/>
    </location>
</feature>
<feature type="coiled-coil region" evidence="1">
    <location>
        <begin position="888"/>
        <end position="915"/>
    </location>
</feature>
<comment type="caution">
    <text evidence="3">The sequence shown here is derived from an EMBL/GenBank/DDBJ whole genome shotgun (WGS) entry which is preliminary data.</text>
</comment>
<feature type="region of interest" description="Disordered" evidence="2">
    <location>
        <begin position="323"/>
        <end position="342"/>
    </location>
</feature>